<dbReference type="AlphaFoldDB" id="A0A1S1V4L7"/>
<dbReference type="OrthoDB" id="49105at2"/>
<dbReference type="RefSeq" id="WP_071064170.1">
    <property type="nucleotide sequence ID" value="NZ_MKIE01000010.1"/>
</dbReference>
<keyword evidence="4" id="KW-1185">Reference proteome</keyword>
<comment type="caution">
    <text evidence="3">The sequence shown here is derived from an EMBL/GenBank/DDBJ whole genome shotgun (WGS) entry which is preliminary data.</text>
</comment>
<proteinExistence type="predicted"/>
<evidence type="ECO:0000313" key="4">
    <source>
        <dbReference type="Proteomes" id="UP000180254"/>
    </source>
</evidence>
<organism evidence="3 4">
    <name type="scientific">Andreesenia angusta</name>
    <dbReference type="NCBI Taxonomy" id="39480"/>
    <lineage>
        <taxon>Bacteria</taxon>
        <taxon>Bacillati</taxon>
        <taxon>Bacillota</taxon>
        <taxon>Tissierellia</taxon>
        <taxon>Tissierellales</taxon>
        <taxon>Gottschalkiaceae</taxon>
        <taxon>Andreesenia</taxon>
    </lineage>
</organism>
<dbReference type="EMBL" id="MKIE01000010">
    <property type="protein sequence ID" value="OHW61573.1"/>
    <property type="molecule type" value="Genomic_DNA"/>
</dbReference>
<protein>
    <submittedName>
        <fullName evidence="3">Uncharacterized protein</fullName>
    </submittedName>
</protein>
<gene>
    <name evidence="3" type="ORF">EUAN_20110</name>
</gene>
<evidence type="ECO:0000256" key="2">
    <source>
        <dbReference type="SAM" id="MobiDB-lite"/>
    </source>
</evidence>
<sequence length="205" mass="23044">MKIQGAGNQYRNDQVEMKKKLEEQKQAKGLNGEKAEKSQEVLVKDKFEKSEAVADVTYKKPEYKPDENTIARIKAETEQIHSSLREMVKQLLERQGLTFKDIETAEANGEELKIEIDDETRVKAQEMIDEGGALSIESVSDRLVDFAKAISGGDKSKIGLLRDAINEGFKQAEEIFGGTLPEISHKTLARTMEKLDAWENEQAEA</sequence>
<dbReference type="STRING" id="39480.EUAN_20110"/>
<name>A0A1S1V4L7_9FIRM</name>
<feature type="compositionally biased region" description="Basic and acidic residues" evidence="2">
    <location>
        <begin position="13"/>
        <end position="37"/>
    </location>
</feature>
<evidence type="ECO:0000256" key="1">
    <source>
        <dbReference type="SAM" id="Coils"/>
    </source>
</evidence>
<feature type="compositionally biased region" description="Polar residues" evidence="2">
    <location>
        <begin position="1"/>
        <end position="12"/>
    </location>
</feature>
<evidence type="ECO:0000313" key="3">
    <source>
        <dbReference type="EMBL" id="OHW61573.1"/>
    </source>
</evidence>
<feature type="coiled-coil region" evidence="1">
    <location>
        <begin position="74"/>
        <end position="122"/>
    </location>
</feature>
<reference evidence="3 4" key="1">
    <citation type="submission" date="2016-09" db="EMBL/GenBank/DDBJ databases">
        <title>Genome sequence of Eubacterium angustum.</title>
        <authorList>
            <person name="Poehlein A."/>
            <person name="Daniel R."/>
        </authorList>
    </citation>
    <scope>NUCLEOTIDE SEQUENCE [LARGE SCALE GENOMIC DNA]</scope>
    <source>
        <strain evidence="3 4">DSM 1989</strain>
    </source>
</reference>
<accession>A0A1S1V4L7</accession>
<keyword evidence="1" id="KW-0175">Coiled coil</keyword>
<dbReference type="Proteomes" id="UP000180254">
    <property type="component" value="Unassembled WGS sequence"/>
</dbReference>
<feature type="region of interest" description="Disordered" evidence="2">
    <location>
        <begin position="1"/>
        <end position="37"/>
    </location>
</feature>